<dbReference type="EMBL" id="GISG01269966">
    <property type="protein sequence ID" value="MBA4676064.1"/>
    <property type="molecule type" value="Transcribed_RNA"/>
</dbReference>
<name>A0A7C9ESC7_OPUST</name>
<dbReference type="EMBL" id="GISG01269962">
    <property type="protein sequence ID" value="MBA4676060.1"/>
    <property type="molecule type" value="Transcribed_RNA"/>
</dbReference>
<dbReference type="EMBL" id="GISG01269958">
    <property type="protein sequence ID" value="MBA4676058.1"/>
    <property type="molecule type" value="Transcribed_RNA"/>
</dbReference>
<proteinExistence type="predicted"/>
<reference evidence="1" key="1">
    <citation type="journal article" date="2013" name="J. Plant Res.">
        <title>Effect of fungi and light on seed germination of three Opuntia species from semiarid lands of central Mexico.</title>
        <authorList>
            <person name="Delgado-Sanchez P."/>
            <person name="Jimenez-Bremont J.F."/>
            <person name="Guerrero-Gonzalez Mde L."/>
            <person name="Flores J."/>
        </authorList>
    </citation>
    <scope>NUCLEOTIDE SEQUENCE</scope>
    <source>
        <tissue evidence="1">Cladode</tissue>
    </source>
</reference>
<dbReference type="EMBL" id="GISG01269964">
    <property type="protein sequence ID" value="MBA4676062.1"/>
    <property type="molecule type" value="Transcribed_RNA"/>
</dbReference>
<organism evidence="1">
    <name type="scientific">Opuntia streptacantha</name>
    <name type="common">Prickly pear cactus</name>
    <name type="synonym">Opuntia cardona</name>
    <dbReference type="NCBI Taxonomy" id="393608"/>
    <lineage>
        <taxon>Eukaryota</taxon>
        <taxon>Viridiplantae</taxon>
        <taxon>Streptophyta</taxon>
        <taxon>Embryophyta</taxon>
        <taxon>Tracheophyta</taxon>
        <taxon>Spermatophyta</taxon>
        <taxon>Magnoliopsida</taxon>
        <taxon>eudicotyledons</taxon>
        <taxon>Gunneridae</taxon>
        <taxon>Pentapetalae</taxon>
        <taxon>Caryophyllales</taxon>
        <taxon>Cactineae</taxon>
        <taxon>Cactaceae</taxon>
        <taxon>Opuntioideae</taxon>
        <taxon>Opuntia</taxon>
    </lineage>
</organism>
<reference evidence="1" key="2">
    <citation type="submission" date="2020-07" db="EMBL/GenBank/DDBJ databases">
        <authorList>
            <person name="Vera ALvarez R."/>
            <person name="Arias-Moreno D.M."/>
            <person name="Jimenez-Jacinto V."/>
            <person name="Jimenez-Bremont J.F."/>
            <person name="Swaminathan K."/>
            <person name="Moose S.P."/>
            <person name="Guerrero-Gonzalez M.L."/>
            <person name="Marino-Ramirez L."/>
            <person name="Landsman D."/>
            <person name="Rodriguez-Kessler M."/>
            <person name="Delgado-Sanchez P."/>
        </authorList>
    </citation>
    <scope>NUCLEOTIDE SEQUENCE</scope>
    <source>
        <tissue evidence="1">Cladode</tissue>
    </source>
</reference>
<dbReference type="AlphaFoldDB" id="A0A7C9ESC7"/>
<accession>A0A7C9ESC7</accession>
<protein>
    <submittedName>
        <fullName evidence="1">Uncharacterized protein</fullName>
    </submittedName>
</protein>
<sequence>MQLDPGIPISSGLMIEIQGLFNLGSKLRTAFLKERELASWSEILWLRPFSPLVNMEVRALQDCDSTLYNKGAACLVHREFNASGCFFGCWHVEIYYVIHRTCLPHHVEKLLLELLSAIADFAPSRAERWTMQWPSTCLLFCF</sequence>
<evidence type="ECO:0000313" key="1">
    <source>
        <dbReference type="EMBL" id="MBA4676062.1"/>
    </source>
</evidence>
<dbReference type="EMBL" id="GISG01269965">
    <property type="protein sequence ID" value="MBA4676063.1"/>
    <property type="molecule type" value="Transcribed_RNA"/>
</dbReference>
<dbReference type="EMBL" id="GISG01269963">
    <property type="protein sequence ID" value="MBA4676061.1"/>
    <property type="molecule type" value="Transcribed_RNA"/>
</dbReference>